<dbReference type="EMBL" id="JBBXMP010000075">
    <property type="protein sequence ID" value="KAL0063720.1"/>
    <property type="molecule type" value="Genomic_DNA"/>
</dbReference>
<gene>
    <name evidence="1" type="ORF">AAF712_009412</name>
</gene>
<proteinExistence type="predicted"/>
<protein>
    <submittedName>
        <fullName evidence="1">Uncharacterized protein</fullName>
    </submittedName>
</protein>
<comment type="caution">
    <text evidence="1">The sequence shown here is derived from an EMBL/GenBank/DDBJ whole genome shotgun (WGS) entry which is preliminary data.</text>
</comment>
<sequence>MSTNSYKFDSPLVTSLQTGIQRLQVSDSPLTVEQAIEKVAELYPSEINHFDVNFSFQILSSELDAFFSESQARFGRGVRISYIKHAIMTEVFIRIPATHTIICAEGIRIMLENIFIDAFPKKGFYQLLEGLGCALFEVTIPTGEHKGKQPDASFYPPKRTFIEIPSVVVQVGATKYAGQHALVVKDWFDHNFNTLSVFYIEFDVEDETGLVKHWVQSPSESCGQVLMNWRIEFGEGMGDPQYEELAQRMNLSARHFYHSPESLEVAGRQCGLKLPEELPRCFGGDHDTQLAVKPEHVKRLVSHILRCLCQTQELPRYPDSDDVVEDLIEGGD</sequence>
<dbReference type="Proteomes" id="UP001437256">
    <property type="component" value="Unassembled WGS sequence"/>
</dbReference>
<evidence type="ECO:0000313" key="2">
    <source>
        <dbReference type="Proteomes" id="UP001437256"/>
    </source>
</evidence>
<organism evidence="1 2">
    <name type="scientific">Marasmius tenuissimus</name>
    <dbReference type="NCBI Taxonomy" id="585030"/>
    <lineage>
        <taxon>Eukaryota</taxon>
        <taxon>Fungi</taxon>
        <taxon>Dikarya</taxon>
        <taxon>Basidiomycota</taxon>
        <taxon>Agaricomycotina</taxon>
        <taxon>Agaricomycetes</taxon>
        <taxon>Agaricomycetidae</taxon>
        <taxon>Agaricales</taxon>
        <taxon>Marasmiineae</taxon>
        <taxon>Marasmiaceae</taxon>
        <taxon>Marasmius</taxon>
    </lineage>
</organism>
<reference evidence="1 2" key="1">
    <citation type="submission" date="2024-05" db="EMBL/GenBank/DDBJ databases">
        <title>A draft genome resource for the thread blight pathogen Marasmius tenuissimus strain MS-2.</title>
        <authorList>
            <person name="Yulfo-Soto G.E."/>
            <person name="Baruah I.K."/>
            <person name="Amoako-Attah I."/>
            <person name="Bukari Y."/>
            <person name="Meinhardt L.W."/>
            <person name="Bailey B.A."/>
            <person name="Cohen S.P."/>
        </authorList>
    </citation>
    <scope>NUCLEOTIDE SEQUENCE [LARGE SCALE GENOMIC DNA]</scope>
    <source>
        <strain evidence="1 2">MS-2</strain>
    </source>
</reference>
<name>A0ABR2ZPW8_9AGAR</name>
<keyword evidence="2" id="KW-1185">Reference proteome</keyword>
<evidence type="ECO:0000313" key="1">
    <source>
        <dbReference type="EMBL" id="KAL0063720.1"/>
    </source>
</evidence>
<accession>A0ABR2ZPW8</accession>